<dbReference type="AlphaFoldDB" id="A0A0F9IPC3"/>
<feature type="transmembrane region" description="Helical" evidence="1">
    <location>
        <begin position="7"/>
        <end position="29"/>
    </location>
</feature>
<protein>
    <recommendedName>
        <fullName evidence="3">DUF4340 domain-containing protein</fullName>
    </recommendedName>
</protein>
<proteinExistence type="predicted"/>
<keyword evidence="1" id="KW-0812">Transmembrane</keyword>
<evidence type="ECO:0000256" key="1">
    <source>
        <dbReference type="SAM" id="Phobius"/>
    </source>
</evidence>
<keyword evidence="1" id="KW-0472">Membrane</keyword>
<name>A0A0F9IPC3_9ZZZZ</name>
<organism evidence="2">
    <name type="scientific">marine sediment metagenome</name>
    <dbReference type="NCBI Taxonomy" id="412755"/>
    <lineage>
        <taxon>unclassified sequences</taxon>
        <taxon>metagenomes</taxon>
        <taxon>ecological metagenomes</taxon>
    </lineage>
</organism>
<keyword evidence="1" id="KW-1133">Transmembrane helix</keyword>
<evidence type="ECO:0008006" key="3">
    <source>
        <dbReference type="Google" id="ProtNLM"/>
    </source>
</evidence>
<sequence>MKKKRLMTIVFTVIITFMLTARLMITLYANTEPGNLVLTKTAAGDEVFRYVSAGDSVGLIPYSTERIAENDDDEIVFHDNEYGLVDVTFEHILEIVGNDQVIAFGDDAGEDEIVFDLNYDLEDNGVFDDIVFTLDDIEVIFKVKDDKFHIEYDPNELTESAIKWLEGMQKEFPQWKATQLLRSSK</sequence>
<reference evidence="2" key="1">
    <citation type="journal article" date="2015" name="Nature">
        <title>Complex archaea that bridge the gap between prokaryotes and eukaryotes.</title>
        <authorList>
            <person name="Spang A."/>
            <person name="Saw J.H."/>
            <person name="Jorgensen S.L."/>
            <person name="Zaremba-Niedzwiedzka K."/>
            <person name="Martijn J."/>
            <person name="Lind A.E."/>
            <person name="van Eijk R."/>
            <person name="Schleper C."/>
            <person name="Guy L."/>
            <person name="Ettema T.J."/>
        </authorList>
    </citation>
    <scope>NUCLEOTIDE SEQUENCE</scope>
</reference>
<comment type="caution">
    <text evidence="2">The sequence shown here is derived from an EMBL/GenBank/DDBJ whole genome shotgun (WGS) entry which is preliminary data.</text>
</comment>
<evidence type="ECO:0000313" key="2">
    <source>
        <dbReference type="EMBL" id="KKL89082.1"/>
    </source>
</evidence>
<dbReference type="EMBL" id="LAZR01020387">
    <property type="protein sequence ID" value="KKL89082.1"/>
    <property type="molecule type" value="Genomic_DNA"/>
</dbReference>
<gene>
    <name evidence="2" type="ORF">LCGC14_1918310</name>
</gene>
<accession>A0A0F9IPC3</accession>